<proteinExistence type="predicted"/>
<evidence type="ECO:0000313" key="3">
    <source>
        <dbReference type="EMBL" id="TWF96779.1"/>
    </source>
</evidence>
<dbReference type="OrthoDB" id="3681559at2"/>
<evidence type="ECO:0000313" key="4">
    <source>
        <dbReference type="Proteomes" id="UP000317940"/>
    </source>
</evidence>
<feature type="compositionally biased region" description="Low complexity" evidence="1">
    <location>
        <begin position="1"/>
        <end position="19"/>
    </location>
</feature>
<dbReference type="Gene3D" id="3.10.450.50">
    <property type="match status" value="1"/>
</dbReference>
<accession>A0A561UBR2</accession>
<dbReference type="Pfam" id="PF12680">
    <property type="entry name" value="SnoaL_2"/>
    <property type="match status" value="1"/>
</dbReference>
<gene>
    <name evidence="3" type="ORF">FHX73_11552</name>
</gene>
<keyword evidence="4" id="KW-1185">Reference proteome</keyword>
<evidence type="ECO:0000256" key="1">
    <source>
        <dbReference type="SAM" id="MobiDB-lite"/>
    </source>
</evidence>
<dbReference type="InterPro" id="IPR037401">
    <property type="entry name" value="SnoaL-like"/>
</dbReference>
<comment type="caution">
    <text evidence="3">The sequence shown here is derived from an EMBL/GenBank/DDBJ whole genome shotgun (WGS) entry which is preliminary data.</text>
</comment>
<dbReference type="RefSeq" id="WP_145903088.1">
    <property type="nucleotide sequence ID" value="NZ_BAAAMZ010000004.1"/>
</dbReference>
<feature type="domain" description="SnoaL-like" evidence="2">
    <location>
        <begin position="25"/>
        <end position="132"/>
    </location>
</feature>
<evidence type="ECO:0000259" key="2">
    <source>
        <dbReference type="Pfam" id="PF12680"/>
    </source>
</evidence>
<dbReference type="SUPFAM" id="SSF54427">
    <property type="entry name" value="NTF2-like"/>
    <property type="match status" value="1"/>
</dbReference>
<sequence>MPESNSSATSTATGTATTTPREVIEELLRRTAAGPSEEMAELFAEDAVFEQPYRLPGAPEQPPGRAAFREHLRQGATVQRFEAVTDVRVYEAADGESVVAEHRLHGRVPATGREFALDLLLIARVRGGLITRLRSYANPLAVAEAFGLPLAPGADQG</sequence>
<dbReference type="Proteomes" id="UP000317940">
    <property type="component" value="Unassembled WGS sequence"/>
</dbReference>
<protein>
    <recommendedName>
        <fullName evidence="2">SnoaL-like domain-containing protein</fullName>
    </recommendedName>
</protein>
<organism evidence="3 4">
    <name type="scientific">Kitasatospora viridis</name>
    <dbReference type="NCBI Taxonomy" id="281105"/>
    <lineage>
        <taxon>Bacteria</taxon>
        <taxon>Bacillati</taxon>
        <taxon>Actinomycetota</taxon>
        <taxon>Actinomycetes</taxon>
        <taxon>Kitasatosporales</taxon>
        <taxon>Streptomycetaceae</taxon>
        <taxon>Kitasatospora</taxon>
    </lineage>
</organism>
<name>A0A561UBR2_9ACTN</name>
<dbReference type="EMBL" id="VIWT01000001">
    <property type="protein sequence ID" value="TWF96779.1"/>
    <property type="molecule type" value="Genomic_DNA"/>
</dbReference>
<dbReference type="CDD" id="cd00531">
    <property type="entry name" value="NTF2_like"/>
    <property type="match status" value="1"/>
</dbReference>
<dbReference type="AlphaFoldDB" id="A0A561UBR2"/>
<dbReference type="InterPro" id="IPR032710">
    <property type="entry name" value="NTF2-like_dom_sf"/>
</dbReference>
<reference evidence="3 4" key="1">
    <citation type="submission" date="2019-06" db="EMBL/GenBank/DDBJ databases">
        <title>Sequencing the genomes of 1000 actinobacteria strains.</title>
        <authorList>
            <person name="Klenk H.-P."/>
        </authorList>
    </citation>
    <scope>NUCLEOTIDE SEQUENCE [LARGE SCALE GENOMIC DNA]</scope>
    <source>
        <strain evidence="3 4">DSM 44826</strain>
    </source>
</reference>
<feature type="region of interest" description="Disordered" evidence="1">
    <location>
        <begin position="1"/>
        <end position="22"/>
    </location>
</feature>